<evidence type="ECO:0000259" key="1">
    <source>
        <dbReference type="Pfam" id="PF00483"/>
    </source>
</evidence>
<dbReference type="Proteomes" id="UP000763484">
    <property type="component" value="Unassembled WGS sequence"/>
</dbReference>
<proteinExistence type="predicted"/>
<dbReference type="Proteomes" id="UP000718571">
    <property type="component" value="Unassembled WGS sequence"/>
</dbReference>
<accession>A0A8T3UVQ5</accession>
<reference evidence="4 5" key="1">
    <citation type="submission" date="2020-09" db="EMBL/GenBank/DDBJ databases">
        <title>Genomic characterization of a novel Parvarchaeota family in acid mine drainage sediments.</title>
        <authorList>
            <person name="Luo Z.-H."/>
        </authorList>
    </citation>
    <scope>NUCLEOTIDE SEQUENCE [LARGE SCALE GENOMIC DNA]</scope>
    <source>
        <strain evidence="3">MAS1_bins.189</strain>
        <strain evidence="2">TL1-5_bins.178</strain>
    </source>
</reference>
<protein>
    <submittedName>
        <fullName evidence="3">Nucleotidyltransferase family protein</fullName>
    </submittedName>
</protein>
<dbReference type="EMBL" id="JADFAQ010000021">
    <property type="protein sequence ID" value="MBE5728061.1"/>
    <property type="molecule type" value="Genomic_DNA"/>
</dbReference>
<evidence type="ECO:0000313" key="3">
    <source>
        <dbReference type="EMBL" id="MBE5728570.1"/>
    </source>
</evidence>
<dbReference type="AlphaFoldDB" id="A0A8T3UVQ5"/>
<sequence>MIVIILAGGYGRRLMPLSEFIPKQLLPIAGKPLLTHILDNVSDVELDKVIISTNSRFSDQFVHYVDLMQPRYNKKLKLVIEPTRSEEEKFGAVKGLNYVLNEEVVDGDFVVIAGDNFFDFKLKSIFDKFYRINQDVIGLYDVKYKEEAKRFGVVKTDKNGRVINLTEKPENPSSTLISMGLYVFKRDSKELIEGYAKSSKNVDHLGSLISWMLNKTSIYSQVYSGMWVDIGVIESYRKLIGYLDSKKR</sequence>
<dbReference type="Gene3D" id="3.90.550.10">
    <property type="entry name" value="Spore Coat Polysaccharide Biosynthesis Protein SpsA, Chain A"/>
    <property type="match status" value="1"/>
</dbReference>
<name>A0A8T3UVQ5_9ARCH</name>
<dbReference type="InterPro" id="IPR029044">
    <property type="entry name" value="Nucleotide-diphossugar_trans"/>
</dbReference>
<dbReference type="Pfam" id="PF00483">
    <property type="entry name" value="NTP_transferase"/>
    <property type="match status" value="1"/>
</dbReference>
<dbReference type="PANTHER" id="PTHR42883:SF2">
    <property type="entry name" value="THYMIDYLYLTRANSFERASE"/>
    <property type="match status" value="1"/>
</dbReference>
<dbReference type="SUPFAM" id="SSF53448">
    <property type="entry name" value="Nucleotide-diphospho-sugar transferases"/>
    <property type="match status" value="1"/>
</dbReference>
<feature type="domain" description="Nucleotidyl transferase" evidence="1">
    <location>
        <begin position="3"/>
        <end position="238"/>
    </location>
</feature>
<organism evidence="3 4">
    <name type="scientific">Candidatus Acidifodinimicrobium mancum</name>
    <dbReference type="NCBI Taxonomy" id="2898728"/>
    <lineage>
        <taxon>Archaea</taxon>
        <taxon>Candidatus Parvarchaeota</taxon>
        <taxon>Candidatus Acidifodinimicrobiaceae</taxon>
        <taxon>Candidatus Acidifodinimicrobium</taxon>
    </lineage>
</organism>
<dbReference type="CDD" id="cd04181">
    <property type="entry name" value="NTP_transferase"/>
    <property type="match status" value="1"/>
</dbReference>
<dbReference type="EMBL" id="JADFAR010000022">
    <property type="protein sequence ID" value="MBE5728570.1"/>
    <property type="molecule type" value="Genomic_DNA"/>
</dbReference>
<dbReference type="PANTHER" id="PTHR42883">
    <property type="entry name" value="GLUCOSE-1-PHOSPHATE THYMIDYLTRANSFERASE"/>
    <property type="match status" value="1"/>
</dbReference>
<comment type="caution">
    <text evidence="3">The sequence shown here is derived from an EMBL/GenBank/DDBJ whole genome shotgun (WGS) entry which is preliminary data.</text>
</comment>
<evidence type="ECO:0000313" key="5">
    <source>
        <dbReference type="Proteomes" id="UP000763484"/>
    </source>
</evidence>
<evidence type="ECO:0000313" key="4">
    <source>
        <dbReference type="Proteomes" id="UP000718571"/>
    </source>
</evidence>
<gene>
    <name evidence="2" type="ORF">IHE50_01440</name>
    <name evidence="3" type="ORF">IHE51_01800</name>
</gene>
<evidence type="ECO:0000313" key="2">
    <source>
        <dbReference type="EMBL" id="MBE5728061.1"/>
    </source>
</evidence>
<dbReference type="InterPro" id="IPR005835">
    <property type="entry name" value="NTP_transferase_dom"/>
</dbReference>